<evidence type="ECO:0000313" key="3">
    <source>
        <dbReference type="Proteomes" id="UP000294558"/>
    </source>
</evidence>
<dbReference type="InterPro" id="IPR036513">
    <property type="entry name" value="STAS_dom_sf"/>
</dbReference>
<dbReference type="InterPro" id="IPR002645">
    <property type="entry name" value="STAS_dom"/>
</dbReference>
<feature type="domain" description="STAS" evidence="1">
    <location>
        <begin position="61"/>
        <end position="136"/>
    </location>
</feature>
<dbReference type="Gene3D" id="3.30.750.24">
    <property type="entry name" value="STAS domain"/>
    <property type="match status" value="1"/>
</dbReference>
<gene>
    <name evidence="2" type="ORF">BDK89_1701</name>
</gene>
<dbReference type="PROSITE" id="PS50801">
    <property type="entry name" value="STAS"/>
    <property type="match status" value="1"/>
</dbReference>
<evidence type="ECO:0000313" key="2">
    <source>
        <dbReference type="EMBL" id="TDT16119.1"/>
    </source>
</evidence>
<name>A0A4R7HZY2_9ACTN</name>
<proteinExistence type="predicted"/>
<evidence type="ECO:0000259" key="1">
    <source>
        <dbReference type="PROSITE" id="PS50801"/>
    </source>
</evidence>
<dbReference type="SUPFAM" id="SSF52091">
    <property type="entry name" value="SpoIIaa-like"/>
    <property type="match status" value="1"/>
</dbReference>
<keyword evidence="3" id="KW-1185">Reference proteome</keyword>
<dbReference type="AlphaFoldDB" id="A0A4R7HZY2"/>
<reference evidence="2 3" key="1">
    <citation type="submission" date="2019-03" db="EMBL/GenBank/DDBJ databases">
        <title>Sequencing the genomes of 1000 actinobacteria strains.</title>
        <authorList>
            <person name="Klenk H.-P."/>
        </authorList>
    </citation>
    <scope>NUCLEOTIDE SEQUENCE [LARGE SCALE GENOMIC DNA]</scope>
    <source>
        <strain evidence="2 3">DSM 18936</strain>
    </source>
</reference>
<dbReference type="Proteomes" id="UP000294558">
    <property type="component" value="Unassembled WGS sequence"/>
</dbReference>
<protein>
    <recommendedName>
        <fullName evidence="1">STAS domain-containing protein</fullName>
    </recommendedName>
</protein>
<accession>A0A4R7HZY2</accession>
<dbReference type="EMBL" id="SOAU01000001">
    <property type="protein sequence ID" value="TDT16119.1"/>
    <property type="molecule type" value="Genomic_DNA"/>
</dbReference>
<organism evidence="2 3">
    <name type="scientific">Ilumatobacter fluminis</name>
    <dbReference type="NCBI Taxonomy" id="467091"/>
    <lineage>
        <taxon>Bacteria</taxon>
        <taxon>Bacillati</taxon>
        <taxon>Actinomycetota</taxon>
        <taxon>Acidimicrobiia</taxon>
        <taxon>Acidimicrobiales</taxon>
        <taxon>Ilumatobacteraceae</taxon>
        <taxon>Ilumatobacter</taxon>
    </lineage>
</organism>
<sequence>MNLPSTQTTRRRLHHTWERFQERRKQLSAAVAAKRPPRSVQTPELQYRLAHVADPHGTGSILAVQGLLNAAAIEAVHDATVVLPADSRLDLDLSGAAILSGPWLRMLEALIDALEERGVQVRVTGISPHHPELRRH</sequence>
<dbReference type="RefSeq" id="WP_133868518.1">
    <property type="nucleotide sequence ID" value="NZ_SOAU01000001.1"/>
</dbReference>
<comment type="caution">
    <text evidence="2">The sequence shown here is derived from an EMBL/GenBank/DDBJ whole genome shotgun (WGS) entry which is preliminary data.</text>
</comment>